<name>A0A1S1N667_9GAMM</name>
<evidence type="ECO:0000259" key="2">
    <source>
        <dbReference type="Pfam" id="PF21742"/>
    </source>
</evidence>
<reference evidence="3 4" key="1">
    <citation type="submission" date="2016-10" db="EMBL/GenBank/DDBJ databases">
        <title>Pseudoalteromonas amylolytica sp. nov., isolated from the surface seawater.</title>
        <authorList>
            <person name="Wu Y.-H."/>
            <person name="Cheng H."/>
            <person name="Jin X.-B."/>
            <person name="Wang C.-S."/>
            <person name="Xu X.-W."/>
        </authorList>
    </citation>
    <scope>NUCLEOTIDE SEQUENCE [LARGE SCALE GENOMIC DNA]</scope>
    <source>
        <strain evidence="3 4">JCM 12483</strain>
    </source>
</reference>
<keyword evidence="1" id="KW-0472">Membrane</keyword>
<dbReference type="InterPro" id="IPR049220">
    <property type="entry name" value="DUF6868"/>
</dbReference>
<proteinExistence type="predicted"/>
<keyword evidence="4" id="KW-1185">Reference proteome</keyword>
<gene>
    <name evidence="3" type="ORF">BIW53_13090</name>
</gene>
<keyword evidence="1" id="KW-0812">Transmembrane</keyword>
<dbReference type="Proteomes" id="UP000180253">
    <property type="component" value="Unassembled WGS sequence"/>
</dbReference>
<comment type="caution">
    <text evidence="3">The sequence shown here is derived from an EMBL/GenBank/DDBJ whole genome shotgun (WGS) entry which is preliminary data.</text>
</comment>
<accession>A0A1S1N667</accession>
<dbReference type="EMBL" id="MNAN01000032">
    <property type="protein sequence ID" value="OHU94947.1"/>
    <property type="molecule type" value="Genomic_DNA"/>
</dbReference>
<dbReference type="Pfam" id="PF21742">
    <property type="entry name" value="DUF6868"/>
    <property type="match status" value="1"/>
</dbReference>
<feature type="transmembrane region" description="Helical" evidence="1">
    <location>
        <begin position="53"/>
        <end position="76"/>
    </location>
</feature>
<dbReference type="AlphaFoldDB" id="A0A1S1N667"/>
<evidence type="ECO:0000256" key="1">
    <source>
        <dbReference type="SAM" id="Phobius"/>
    </source>
</evidence>
<protein>
    <recommendedName>
        <fullName evidence="2">DUF6868 domain-containing protein</fullName>
    </recommendedName>
</protein>
<organism evidence="3 4">
    <name type="scientific">Pseudoalteromonas byunsanensis</name>
    <dbReference type="NCBI Taxonomy" id="327939"/>
    <lineage>
        <taxon>Bacteria</taxon>
        <taxon>Pseudomonadati</taxon>
        <taxon>Pseudomonadota</taxon>
        <taxon>Gammaproteobacteria</taxon>
        <taxon>Alteromonadales</taxon>
        <taxon>Pseudoalteromonadaceae</taxon>
        <taxon>Pseudoalteromonas</taxon>
    </lineage>
</organism>
<dbReference type="OrthoDB" id="5918912at2"/>
<feature type="domain" description="DUF6868" evidence="2">
    <location>
        <begin position="3"/>
        <end position="80"/>
    </location>
</feature>
<evidence type="ECO:0000313" key="3">
    <source>
        <dbReference type="EMBL" id="OHU94947.1"/>
    </source>
</evidence>
<keyword evidence="1" id="KW-1133">Transmembrane helix</keyword>
<evidence type="ECO:0000313" key="4">
    <source>
        <dbReference type="Proteomes" id="UP000180253"/>
    </source>
</evidence>
<feature type="transmembrane region" description="Helical" evidence="1">
    <location>
        <begin position="12"/>
        <end position="32"/>
    </location>
</feature>
<sequence length="81" mass="9168">MVTLEQVTEFFGWCAFINIVVLCTTTVLLLALKGKVLPLHAKMFDIPESKCSVLYFSYLSNYKVITLTFFVVPYLALKLLG</sequence>